<name>A0A3N4Q8E6_9BACT</name>
<organism evidence="1 2">
    <name type="scientific">Chitinophaga lutea</name>
    <dbReference type="NCBI Taxonomy" id="2488634"/>
    <lineage>
        <taxon>Bacteria</taxon>
        <taxon>Pseudomonadati</taxon>
        <taxon>Bacteroidota</taxon>
        <taxon>Chitinophagia</taxon>
        <taxon>Chitinophagales</taxon>
        <taxon>Chitinophagaceae</taxon>
        <taxon>Chitinophaga</taxon>
    </lineage>
</organism>
<evidence type="ECO:0000313" key="1">
    <source>
        <dbReference type="EMBL" id="RPE13831.1"/>
    </source>
</evidence>
<gene>
    <name evidence="1" type="ORF">EGT74_10045</name>
</gene>
<protein>
    <submittedName>
        <fullName evidence="1">Uncharacterized protein</fullName>
    </submittedName>
</protein>
<reference evidence="1 2" key="1">
    <citation type="submission" date="2018-11" db="EMBL/GenBank/DDBJ databases">
        <title>Chitinophaga lutea sp.nov., isolate from arsenic contaminated soil.</title>
        <authorList>
            <person name="Zong Y."/>
        </authorList>
    </citation>
    <scope>NUCLEOTIDE SEQUENCE [LARGE SCALE GENOMIC DNA]</scope>
    <source>
        <strain evidence="1 2">ZY74</strain>
    </source>
</reference>
<sequence>MIYLNFEPKINIEYFEINIIFIFNATISLTGKPLETDPQGMPPWLNKKSDGRVHNKMLKAAFKCVTWVCRAGIEKVVGKLTTD</sequence>
<dbReference type="AlphaFoldDB" id="A0A3N4Q8E6"/>
<dbReference type="EMBL" id="RPDH01000001">
    <property type="protein sequence ID" value="RPE13831.1"/>
    <property type="molecule type" value="Genomic_DNA"/>
</dbReference>
<evidence type="ECO:0000313" key="2">
    <source>
        <dbReference type="Proteomes" id="UP000278351"/>
    </source>
</evidence>
<keyword evidence="2" id="KW-1185">Reference proteome</keyword>
<proteinExistence type="predicted"/>
<comment type="caution">
    <text evidence="1">The sequence shown here is derived from an EMBL/GenBank/DDBJ whole genome shotgun (WGS) entry which is preliminary data.</text>
</comment>
<dbReference type="Proteomes" id="UP000278351">
    <property type="component" value="Unassembled WGS sequence"/>
</dbReference>
<accession>A0A3N4Q8E6</accession>